<protein>
    <submittedName>
        <fullName evidence="2">Uncharacterized protein</fullName>
    </submittedName>
</protein>
<dbReference type="AlphaFoldDB" id="A0A9W9K181"/>
<evidence type="ECO:0000256" key="1">
    <source>
        <dbReference type="SAM" id="MobiDB-lite"/>
    </source>
</evidence>
<reference evidence="2" key="1">
    <citation type="submission" date="2022-11" db="EMBL/GenBank/DDBJ databases">
        <authorList>
            <person name="Petersen C."/>
        </authorList>
    </citation>
    <scope>NUCLEOTIDE SEQUENCE</scope>
    <source>
        <strain evidence="2">IBT 30069</strain>
    </source>
</reference>
<dbReference type="OrthoDB" id="4276842at2759"/>
<comment type="caution">
    <text evidence="2">The sequence shown here is derived from an EMBL/GenBank/DDBJ whole genome shotgun (WGS) entry which is preliminary data.</text>
</comment>
<evidence type="ECO:0000313" key="3">
    <source>
        <dbReference type="Proteomes" id="UP001149165"/>
    </source>
</evidence>
<dbReference type="EMBL" id="JAPQKH010000007">
    <property type="protein sequence ID" value="KAJ5088367.1"/>
    <property type="molecule type" value="Genomic_DNA"/>
</dbReference>
<sequence length="130" mass="14461">MPRSPTTTSSSIDDANHVPDNQNNSTSASSTRSINRRSSRMRFSFQKAPSRTQGDESWENTDAQGGGKFNLVGEWFRSFRSKRKEDKVDGQDAHAGPRSSSPPRLPELGLDGARLEFLPEDTGEFSTQKR</sequence>
<organism evidence="2 3">
    <name type="scientific">Penicillium angulare</name>
    <dbReference type="NCBI Taxonomy" id="116970"/>
    <lineage>
        <taxon>Eukaryota</taxon>
        <taxon>Fungi</taxon>
        <taxon>Dikarya</taxon>
        <taxon>Ascomycota</taxon>
        <taxon>Pezizomycotina</taxon>
        <taxon>Eurotiomycetes</taxon>
        <taxon>Eurotiomycetidae</taxon>
        <taxon>Eurotiales</taxon>
        <taxon>Aspergillaceae</taxon>
        <taxon>Penicillium</taxon>
    </lineage>
</organism>
<feature type="compositionally biased region" description="Basic and acidic residues" evidence="1">
    <location>
        <begin position="83"/>
        <end position="92"/>
    </location>
</feature>
<dbReference type="Proteomes" id="UP001149165">
    <property type="component" value="Unassembled WGS sequence"/>
</dbReference>
<accession>A0A9W9K181</accession>
<feature type="region of interest" description="Disordered" evidence="1">
    <location>
        <begin position="1"/>
        <end position="130"/>
    </location>
</feature>
<reference evidence="2" key="2">
    <citation type="journal article" date="2023" name="IMA Fungus">
        <title>Comparative genomic study of the Penicillium genus elucidates a diverse pangenome and 15 lateral gene transfer events.</title>
        <authorList>
            <person name="Petersen C."/>
            <person name="Sorensen T."/>
            <person name="Nielsen M.R."/>
            <person name="Sondergaard T.E."/>
            <person name="Sorensen J.L."/>
            <person name="Fitzpatrick D.A."/>
            <person name="Frisvad J.C."/>
            <person name="Nielsen K.L."/>
        </authorList>
    </citation>
    <scope>NUCLEOTIDE SEQUENCE</scope>
    <source>
        <strain evidence="2">IBT 30069</strain>
    </source>
</reference>
<feature type="compositionally biased region" description="Low complexity" evidence="1">
    <location>
        <begin position="21"/>
        <end position="33"/>
    </location>
</feature>
<evidence type="ECO:0000313" key="2">
    <source>
        <dbReference type="EMBL" id="KAJ5088367.1"/>
    </source>
</evidence>
<gene>
    <name evidence="2" type="ORF">N7456_011983</name>
</gene>
<name>A0A9W9K181_9EURO</name>
<feature type="compositionally biased region" description="Polar residues" evidence="1">
    <location>
        <begin position="1"/>
        <end position="13"/>
    </location>
</feature>
<keyword evidence="3" id="KW-1185">Reference proteome</keyword>
<proteinExistence type="predicted"/>